<organism evidence="2 3">
    <name type="scientific">Acetobacter pasteurianus subsp. pasteurianus</name>
    <dbReference type="NCBI Taxonomy" id="481145"/>
    <lineage>
        <taxon>Bacteria</taxon>
        <taxon>Pseudomonadati</taxon>
        <taxon>Pseudomonadota</taxon>
        <taxon>Alphaproteobacteria</taxon>
        <taxon>Acetobacterales</taxon>
        <taxon>Acetobacteraceae</taxon>
        <taxon>Acetobacter</taxon>
    </lineage>
</organism>
<accession>A0A1Y0Y2S8</accession>
<proteinExistence type="predicted"/>
<name>A0A1Y0Y2S8_ACEPA</name>
<dbReference type="OrthoDB" id="7269272at2"/>
<protein>
    <recommendedName>
        <fullName evidence="1">Bacteriophage Mu Gp45 N-terminal domain-containing protein</fullName>
    </recommendedName>
</protein>
<evidence type="ECO:0000313" key="2">
    <source>
        <dbReference type="EMBL" id="ARW49509.1"/>
    </source>
</evidence>
<keyword evidence="2" id="KW-0614">Plasmid</keyword>
<geneLocation type="plasmid" evidence="3">
    <name>pap1342-5</name>
</geneLocation>
<reference evidence="2 3" key="1">
    <citation type="submission" date="2017-05" db="EMBL/GenBank/DDBJ databases">
        <title>Genome sequence of Acetobacter pasteurianus subsp. pasteurianus strain SRCM101342.</title>
        <authorList>
            <person name="Cho S.H."/>
        </authorList>
    </citation>
    <scope>NUCLEOTIDE SEQUENCE [LARGE SCALE GENOMIC DNA]</scope>
    <source>
        <strain evidence="2 3">SRCM101342</strain>
        <plasmid evidence="3">pap1342-5</plasmid>
    </source>
</reference>
<dbReference type="Proteomes" id="UP000196205">
    <property type="component" value="Plasmid pAP1342-5"/>
</dbReference>
<dbReference type="InterPro" id="IPR013046">
    <property type="entry name" value="GpV/Gp45"/>
</dbReference>
<dbReference type="InterPro" id="IPR053861">
    <property type="entry name" value="Phage_Mu_Gp45_N"/>
</dbReference>
<dbReference type="Pfam" id="PF06890">
    <property type="entry name" value="Phage_Mu_Gp45"/>
    <property type="match status" value="1"/>
</dbReference>
<sequence>MKEYSYYDVSGDKIRHLENRNLQLIKPGTLTKNVSYNTKQKAYSSQNSMFSNCALMDTTIYQHYGFTSVPLTGSKNITLGVAGSNTNNVIIATHDTRYQPNDLIAGEVSIHDYQGQCMELRQNQQINMVGQKQINIQIGENQQITITDGNIEITGDVTIDKDVTINGSLHVKGKITSDDDVVAGSISLKSHIHSVTSAPGNTSAPS</sequence>
<dbReference type="RefSeq" id="WP_087652390.1">
    <property type="nucleotide sequence ID" value="NZ_CP021514.1"/>
</dbReference>
<evidence type="ECO:0000313" key="3">
    <source>
        <dbReference type="Proteomes" id="UP000196205"/>
    </source>
</evidence>
<gene>
    <name evidence="2" type="ORF">S1001342_03219</name>
</gene>
<feature type="domain" description="Bacteriophage Mu Gp45 N-terminal" evidence="1">
    <location>
        <begin position="45"/>
        <end position="97"/>
    </location>
</feature>
<dbReference type="Gene3D" id="6.20.170.10">
    <property type="match status" value="1"/>
</dbReference>
<dbReference type="EMBL" id="CP021514">
    <property type="protein sequence ID" value="ARW49509.1"/>
    <property type="molecule type" value="Genomic_DNA"/>
</dbReference>
<dbReference type="NCBIfam" id="TIGR01644">
    <property type="entry name" value="phage_P2_V"/>
    <property type="match status" value="1"/>
</dbReference>
<evidence type="ECO:0000259" key="1">
    <source>
        <dbReference type="Pfam" id="PF06890"/>
    </source>
</evidence>
<dbReference type="AlphaFoldDB" id="A0A1Y0Y2S8"/>